<dbReference type="EMBL" id="JXTC01000056">
    <property type="protein sequence ID" value="PON93752.1"/>
    <property type="molecule type" value="Genomic_DNA"/>
</dbReference>
<dbReference type="InterPro" id="IPR042197">
    <property type="entry name" value="Apaf_helical"/>
</dbReference>
<proteinExistence type="predicted"/>
<dbReference type="PRINTS" id="PR00364">
    <property type="entry name" value="DISEASERSIST"/>
</dbReference>
<dbReference type="GO" id="GO:0043531">
    <property type="term" value="F:ADP binding"/>
    <property type="evidence" value="ECO:0007669"/>
    <property type="project" value="InterPro"/>
</dbReference>
<dbReference type="FunFam" id="3.40.50.300:FF:001091">
    <property type="entry name" value="Probable disease resistance protein At1g61300"/>
    <property type="match status" value="1"/>
</dbReference>
<dbReference type="AlphaFoldDB" id="A0A2P5F7H4"/>
<dbReference type="PANTHER" id="PTHR36766:SF59">
    <property type="entry name" value="DISEASE RESISTANCE PROTEIN RGA2-LIKE"/>
    <property type="match status" value="1"/>
</dbReference>
<protein>
    <submittedName>
        <fullName evidence="11">NB-ARC domain, LRR domain containing protein</fullName>
    </submittedName>
</protein>
<dbReference type="InterPro" id="IPR058922">
    <property type="entry name" value="WHD_DRP"/>
</dbReference>
<dbReference type="OrthoDB" id="1935327at2759"/>
<gene>
    <name evidence="11" type="ORF">TorRG33x02_104550</name>
</gene>
<dbReference type="PANTHER" id="PTHR36766">
    <property type="entry name" value="PLANT BROAD-SPECTRUM MILDEW RESISTANCE PROTEIN RPW8"/>
    <property type="match status" value="1"/>
</dbReference>
<keyword evidence="4" id="KW-0611">Plant defense</keyword>
<dbReference type="Proteomes" id="UP000237000">
    <property type="component" value="Unassembled WGS sequence"/>
</dbReference>
<dbReference type="Pfam" id="PF00931">
    <property type="entry name" value="NB-ARC"/>
    <property type="match status" value="1"/>
</dbReference>
<evidence type="ECO:0000256" key="3">
    <source>
        <dbReference type="ARBA" id="ARBA00022741"/>
    </source>
</evidence>
<comment type="caution">
    <text evidence="11">The sequence shown here is derived from an EMBL/GenBank/DDBJ whole genome shotgun (WGS) entry which is preliminary data.</text>
</comment>
<evidence type="ECO:0000256" key="5">
    <source>
        <dbReference type="ARBA" id="ARBA00022840"/>
    </source>
</evidence>
<dbReference type="Pfam" id="PF25019">
    <property type="entry name" value="LRR_R13L1-DRL21"/>
    <property type="match status" value="2"/>
</dbReference>
<dbReference type="Gene3D" id="1.10.10.10">
    <property type="entry name" value="Winged helix-like DNA-binding domain superfamily/Winged helix DNA-binding domain"/>
    <property type="match status" value="1"/>
</dbReference>
<sequence length="1198" mass="135658">MAEQIVLSPVLQVVLDKIASPTLEMLSNIWNLKGNLEKLRLTLPMVQALLEDAESKQASNGAVKVWLSKLKDIAYDAEDLLLDFTERADSYSTFQMMLNNADQSDKVKEMIQSLEMITDEGLRLNLKEGSMVQREWDRRETSSFIIESEVYGREEDKARIIELLLFCEEANQGAEVSCIPIVGMGGIGKTTLAQLAYNNQKVAQHFDVKIWVFASEHFNAKKILTTVVESLIEDKCEYSSMDALHSIVWRLLHKKRYLIVLDDVWTEDQNDWDKLKPLFRSGINGSKILITTRSVKVALTMDSPASPYYLEGLSEDACWSLFLQRTFQRGDEEKHPTLLPIGQEIVRKCGGVALAAKTLGSLMQFKREVREWLVVRDSELWNLDECESGILPALRLSYSHLPPHLKRCFSFCSIFPRNYLFKKEKLISLWMAEGLVGQSCKGRKEPEDIGNDYFNDLLWMSFFQEIKQCEIGAFIGYKMHDVIYDLAQSIVGSEYAKLESHFRPPYSFKQVRHSSIVCDFNSPVLPEVLYEARHLRTLLLFSGGNFIETPHDLYSKFRYLLVLDLSGSGLVALNGSIGSLFFLRYLDLSYTSIKKLPRKIECLKSLQTLNLINCYELEALPNLLKLRKLRHLNNAGCEALTTTLPSSLLSHSLSEPELHKALIESFRNYSNEIQTLSLFAIGGVLDMAFLGLLNLRGSLKITQLQNVHTENGARIAELKRKEGIKSLGLYWGNDEYYYPSIHLQEEYNVAGFQKRRQFHSSSPSETTEFDASIGEKVLQHLQPHENLKKLLIKGYPGARFPDWVVPYLNAVDLIDCNRVEYLPTLGNLRFLTSLTLCAMPSVKRIGVEFYSEGMNSPFPVLKELVLMDFPNLEEWSNPDGGEAFPSLSKLILSKCPQLTVMPQILSIEHLELRDCSSTLVHSFQNLTSLKTLLIEKVEDLLCFSGIFPASNSCLTSLEIKSCPQLRNLPSHLESLTAMKALAIRWCEELSVLPQGLQNLDALESLEIGDCHNLVSLTEFETRGLSNLRTLSIENCNNLSSLSMGFQYLTSLENLTIMYCPSLGDLTRGFEYLSSLRSLTILSCPQLMSLPEKLQNLRLLQSLEVRSCPGLIDLPEWIEKLVALRSLAISDCHNIKFLPQGIRSLTALQHLSIQDCPQLMELCRPQAGEDWRKIVHIPFKHIGSAEQSQPSEAACSSSN</sequence>
<evidence type="ECO:0000256" key="2">
    <source>
        <dbReference type="ARBA" id="ARBA00022737"/>
    </source>
</evidence>
<organism evidence="11 12">
    <name type="scientific">Trema orientale</name>
    <name type="common">Charcoal tree</name>
    <name type="synonym">Celtis orientalis</name>
    <dbReference type="NCBI Taxonomy" id="63057"/>
    <lineage>
        <taxon>Eukaryota</taxon>
        <taxon>Viridiplantae</taxon>
        <taxon>Streptophyta</taxon>
        <taxon>Embryophyta</taxon>
        <taxon>Tracheophyta</taxon>
        <taxon>Spermatophyta</taxon>
        <taxon>Magnoliopsida</taxon>
        <taxon>eudicotyledons</taxon>
        <taxon>Gunneridae</taxon>
        <taxon>Pentapetalae</taxon>
        <taxon>rosids</taxon>
        <taxon>fabids</taxon>
        <taxon>Rosales</taxon>
        <taxon>Cannabaceae</taxon>
        <taxon>Trema</taxon>
    </lineage>
</organism>
<dbReference type="InterPro" id="IPR036388">
    <property type="entry name" value="WH-like_DNA-bd_sf"/>
</dbReference>
<dbReference type="Pfam" id="PF23559">
    <property type="entry name" value="WHD_DRP"/>
    <property type="match status" value="1"/>
</dbReference>
<keyword evidence="12" id="KW-1185">Reference proteome</keyword>
<keyword evidence="3" id="KW-0547">Nucleotide-binding</keyword>
<dbReference type="Gene3D" id="1.10.8.430">
    <property type="entry name" value="Helical domain of apoptotic protease-activating factors"/>
    <property type="match status" value="1"/>
</dbReference>
<dbReference type="InterPro" id="IPR056789">
    <property type="entry name" value="LRR_R13L1-DRL21"/>
</dbReference>
<evidence type="ECO:0000259" key="8">
    <source>
        <dbReference type="Pfam" id="PF23559"/>
    </source>
</evidence>
<keyword evidence="2" id="KW-0677">Repeat</keyword>
<dbReference type="InterPro" id="IPR002182">
    <property type="entry name" value="NB-ARC"/>
</dbReference>
<dbReference type="Pfam" id="PF18052">
    <property type="entry name" value="Rx_N"/>
    <property type="match status" value="1"/>
</dbReference>
<evidence type="ECO:0000256" key="1">
    <source>
        <dbReference type="ARBA" id="ARBA00022614"/>
    </source>
</evidence>
<feature type="domain" description="Disease resistance N-terminal" evidence="7">
    <location>
        <begin position="10"/>
        <end position="90"/>
    </location>
</feature>
<evidence type="ECO:0000313" key="12">
    <source>
        <dbReference type="Proteomes" id="UP000237000"/>
    </source>
</evidence>
<dbReference type="InterPro" id="IPR041118">
    <property type="entry name" value="Rx_N"/>
</dbReference>
<dbReference type="GO" id="GO:0006952">
    <property type="term" value="P:defense response"/>
    <property type="evidence" value="ECO:0007669"/>
    <property type="project" value="UniProtKB-KW"/>
</dbReference>
<evidence type="ECO:0000256" key="4">
    <source>
        <dbReference type="ARBA" id="ARBA00022821"/>
    </source>
</evidence>
<keyword evidence="5" id="KW-0067">ATP-binding</keyword>
<dbReference type="SUPFAM" id="SSF52058">
    <property type="entry name" value="L domain-like"/>
    <property type="match status" value="2"/>
</dbReference>
<dbReference type="Gene3D" id="3.40.50.300">
    <property type="entry name" value="P-loop containing nucleotide triphosphate hydrolases"/>
    <property type="match status" value="1"/>
</dbReference>
<feature type="domain" description="NB-ARC" evidence="6">
    <location>
        <begin position="173"/>
        <end position="329"/>
    </location>
</feature>
<dbReference type="SUPFAM" id="SSF52540">
    <property type="entry name" value="P-loop containing nucleoside triphosphate hydrolases"/>
    <property type="match status" value="1"/>
</dbReference>
<dbReference type="Pfam" id="PF23598">
    <property type="entry name" value="LRR_14"/>
    <property type="match status" value="1"/>
</dbReference>
<dbReference type="GO" id="GO:0051707">
    <property type="term" value="P:response to other organism"/>
    <property type="evidence" value="ECO:0007669"/>
    <property type="project" value="UniProtKB-ARBA"/>
</dbReference>
<feature type="domain" description="Disease resistance R13L4/SHOC-2-like LRR" evidence="9">
    <location>
        <begin position="553"/>
        <end position="639"/>
    </location>
</feature>
<evidence type="ECO:0000259" key="9">
    <source>
        <dbReference type="Pfam" id="PF23598"/>
    </source>
</evidence>
<evidence type="ECO:0000259" key="6">
    <source>
        <dbReference type="Pfam" id="PF00931"/>
    </source>
</evidence>
<feature type="domain" description="Disease resistance protein winged helix" evidence="8">
    <location>
        <begin position="414"/>
        <end position="487"/>
    </location>
</feature>
<dbReference type="InterPro" id="IPR027417">
    <property type="entry name" value="P-loop_NTPase"/>
</dbReference>
<dbReference type="InParanoid" id="A0A2P5F7H4"/>
<feature type="domain" description="R13L1/DRL21-like LRR repeat region" evidence="10">
    <location>
        <begin position="1091"/>
        <end position="1155"/>
    </location>
</feature>
<evidence type="ECO:0000259" key="10">
    <source>
        <dbReference type="Pfam" id="PF25019"/>
    </source>
</evidence>
<name>A0A2P5F7H4_TREOI</name>
<evidence type="ECO:0000259" key="7">
    <source>
        <dbReference type="Pfam" id="PF18052"/>
    </source>
</evidence>
<accession>A0A2P5F7H4</accession>
<feature type="domain" description="R13L1/DRL21-like LRR repeat region" evidence="10">
    <location>
        <begin position="692"/>
        <end position="839"/>
    </location>
</feature>
<dbReference type="Gene3D" id="3.80.10.10">
    <property type="entry name" value="Ribonuclease Inhibitor"/>
    <property type="match status" value="4"/>
</dbReference>
<dbReference type="STRING" id="63057.A0A2P5F7H4"/>
<dbReference type="Gene3D" id="1.20.5.4130">
    <property type="match status" value="1"/>
</dbReference>
<keyword evidence="1" id="KW-0433">Leucine-rich repeat</keyword>
<dbReference type="InterPro" id="IPR055414">
    <property type="entry name" value="LRR_R13L4/SHOC2-like"/>
</dbReference>
<dbReference type="GO" id="GO:0005524">
    <property type="term" value="F:ATP binding"/>
    <property type="evidence" value="ECO:0007669"/>
    <property type="project" value="UniProtKB-KW"/>
</dbReference>
<reference evidence="12" key="1">
    <citation type="submission" date="2016-06" db="EMBL/GenBank/DDBJ databases">
        <title>Parallel loss of symbiosis genes in relatives of nitrogen-fixing non-legume Parasponia.</title>
        <authorList>
            <person name="Van Velzen R."/>
            <person name="Holmer R."/>
            <person name="Bu F."/>
            <person name="Rutten L."/>
            <person name="Van Zeijl A."/>
            <person name="Liu W."/>
            <person name="Santuari L."/>
            <person name="Cao Q."/>
            <person name="Sharma T."/>
            <person name="Shen D."/>
            <person name="Roswanjaya Y."/>
            <person name="Wardhani T."/>
            <person name="Kalhor M.S."/>
            <person name="Jansen J."/>
            <person name="Van den Hoogen J."/>
            <person name="Gungor B."/>
            <person name="Hartog M."/>
            <person name="Hontelez J."/>
            <person name="Verver J."/>
            <person name="Yang W.-C."/>
            <person name="Schijlen E."/>
            <person name="Repin R."/>
            <person name="Schilthuizen M."/>
            <person name="Schranz E."/>
            <person name="Heidstra R."/>
            <person name="Miyata K."/>
            <person name="Fedorova E."/>
            <person name="Kohlen W."/>
            <person name="Bisseling T."/>
            <person name="Smit S."/>
            <person name="Geurts R."/>
        </authorList>
    </citation>
    <scope>NUCLEOTIDE SEQUENCE [LARGE SCALE GENOMIC DNA]</scope>
    <source>
        <strain evidence="12">cv. RG33-2</strain>
    </source>
</reference>
<evidence type="ECO:0000313" key="11">
    <source>
        <dbReference type="EMBL" id="PON93752.1"/>
    </source>
</evidence>
<dbReference type="InterPro" id="IPR032675">
    <property type="entry name" value="LRR_dom_sf"/>
</dbReference>